<name>A0AA41X689_9BACI</name>
<organism evidence="2 3">
    <name type="scientific">Ectobacillus ponti</name>
    <dbReference type="NCBI Taxonomy" id="2961894"/>
    <lineage>
        <taxon>Bacteria</taxon>
        <taxon>Bacillati</taxon>
        <taxon>Bacillota</taxon>
        <taxon>Bacilli</taxon>
        <taxon>Bacillales</taxon>
        <taxon>Bacillaceae</taxon>
        <taxon>Ectobacillus</taxon>
    </lineage>
</organism>
<evidence type="ECO:0000259" key="1">
    <source>
        <dbReference type="Pfam" id="PF13354"/>
    </source>
</evidence>
<dbReference type="PANTHER" id="PTHR35333">
    <property type="entry name" value="BETA-LACTAMASE"/>
    <property type="match status" value="1"/>
</dbReference>
<dbReference type="GO" id="GO:0046677">
    <property type="term" value="P:response to antibiotic"/>
    <property type="evidence" value="ECO:0007669"/>
    <property type="project" value="InterPro"/>
</dbReference>
<comment type="caution">
    <text evidence="2">The sequence shown here is derived from an EMBL/GenBank/DDBJ whole genome shotgun (WGS) entry which is preliminary data.</text>
</comment>
<proteinExistence type="predicted"/>
<dbReference type="AlphaFoldDB" id="A0AA41X689"/>
<dbReference type="InterPro" id="IPR000871">
    <property type="entry name" value="Beta-lactam_class-A"/>
</dbReference>
<dbReference type="Proteomes" id="UP001156102">
    <property type="component" value="Unassembled WGS sequence"/>
</dbReference>
<feature type="domain" description="Beta-lactamase class A catalytic" evidence="1">
    <location>
        <begin position="27"/>
        <end position="214"/>
    </location>
</feature>
<dbReference type="InterPro" id="IPR012338">
    <property type="entry name" value="Beta-lactam/transpept-like"/>
</dbReference>
<dbReference type="SUPFAM" id="SSF56601">
    <property type="entry name" value="beta-lactamase/transpeptidase-like"/>
    <property type="match status" value="1"/>
</dbReference>
<dbReference type="RefSeq" id="WP_254757857.1">
    <property type="nucleotide sequence ID" value="NZ_JANCLT010000002.1"/>
</dbReference>
<dbReference type="GO" id="GO:0008800">
    <property type="term" value="F:beta-lactamase activity"/>
    <property type="evidence" value="ECO:0007669"/>
    <property type="project" value="InterPro"/>
</dbReference>
<keyword evidence="2" id="KW-0378">Hydrolase</keyword>
<evidence type="ECO:0000313" key="2">
    <source>
        <dbReference type="EMBL" id="MCP8967953.1"/>
    </source>
</evidence>
<accession>A0AA41X689</accession>
<reference evidence="2" key="1">
    <citation type="submission" date="2022-07" db="EMBL/GenBank/DDBJ databases">
        <authorList>
            <person name="Li W.-J."/>
            <person name="Deng Q.-Q."/>
        </authorList>
    </citation>
    <scope>NUCLEOTIDE SEQUENCE</scope>
    <source>
        <strain evidence="2">SYSU M60031</strain>
    </source>
</reference>
<evidence type="ECO:0000313" key="3">
    <source>
        <dbReference type="Proteomes" id="UP001156102"/>
    </source>
</evidence>
<protein>
    <submittedName>
        <fullName evidence="2">Class A beta-lactamase-related serine hydrolase</fullName>
    </submittedName>
</protein>
<dbReference type="Pfam" id="PF13354">
    <property type="entry name" value="Beta-lactamase2"/>
    <property type="match status" value="1"/>
</dbReference>
<dbReference type="EMBL" id="JANCLT010000002">
    <property type="protein sequence ID" value="MCP8967953.1"/>
    <property type="molecule type" value="Genomic_DNA"/>
</dbReference>
<gene>
    <name evidence="2" type="ORF">NK662_05290</name>
</gene>
<dbReference type="PANTHER" id="PTHR35333:SF3">
    <property type="entry name" value="BETA-LACTAMASE-TYPE TRANSPEPTIDASE FOLD CONTAINING PROTEIN"/>
    <property type="match status" value="1"/>
</dbReference>
<keyword evidence="3" id="KW-1185">Reference proteome</keyword>
<sequence length="240" mass="25857">MTWQREIEHLLQKAGGKVSCIVQGDLQFEYGANVVHRAASLIKLPILAAALQQLDMSERVPCAALGKESGLAAAFSPEAALLIEDICLLMMAVSDNAATNWLIERLGMPALQREAASRGMVLGRRMLQSPAEAGGDNLCSARQVAGLLAEMDSSPLRDSFYKPLLAQQLRQQLPGLLEYRDVVIANKTGSLQGVLHDAARLQAGGKTVYIAVLMSELSDVAYAAYLQARIGQIVADQLEK</sequence>
<dbReference type="Gene3D" id="3.40.710.10">
    <property type="entry name" value="DD-peptidase/beta-lactamase superfamily"/>
    <property type="match status" value="1"/>
</dbReference>
<dbReference type="GO" id="GO:0030655">
    <property type="term" value="P:beta-lactam antibiotic catabolic process"/>
    <property type="evidence" value="ECO:0007669"/>
    <property type="project" value="InterPro"/>
</dbReference>
<dbReference type="InterPro" id="IPR045155">
    <property type="entry name" value="Beta-lactam_cat"/>
</dbReference>